<dbReference type="WBParaSite" id="TCNE_0001084301-mRNA-1">
    <property type="protein sequence ID" value="TCNE_0001084301-mRNA-1"/>
    <property type="gene ID" value="TCNE_0001084301"/>
</dbReference>
<feature type="compositionally biased region" description="Polar residues" evidence="1">
    <location>
        <begin position="549"/>
        <end position="558"/>
    </location>
</feature>
<protein>
    <submittedName>
        <fullName evidence="5">DUF4149 domain-containing protein</fullName>
    </submittedName>
</protein>
<dbReference type="SUPFAM" id="SSF53335">
    <property type="entry name" value="S-adenosyl-L-methionine-dependent methyltransferases"/>
    <property type="match status" value="1"/>
</dbReference>
<name>A0A183UQS3_TOXCA</name>
<keyword evidence="4" id="KW-1185">Reference proteome</keyword>
<evidence type="ECO:0000313" key="4">
    <source>
        <dbReference type="Proteomes" id="UP000050794"/>
    </source>
</evidence>
<feature type="compositionally biased region" description="Low complexity" evidence="1">
    <location>
        <begin position="566"/>
        <end position="585"/>
    </location>
</feature>
<organism evidence="4 5">
    <name type="scientific">Toxocara canis</name>
    <name type="common">Canine roundworm</name>
    <dbReference type="NCBI Taxonomy" id="6265"/>
    <lineage>
        <taxon>Eukaryota</taxon>
        <taxon>Metazoa</taxon>
        <taxon>Ecdysozoa</taxon>
        <taxon>Nematoda</taxon>
        <taxon>Chromadorea</taxon>
        <taxon>Rhabditida</taxon>
        <taxon>Spirurina</taxon>
        <taxon>Ascaridomorpha</taxon>
        <taxon>Ascaridoidea</taxon>
        <taxon>Toxocaridae</taxon>
        <taxon>Toxocara</taxon>
    </lineage>
</organism>
<dbReference type="Proteomes" id="UP000050794">
    <property type="component" value="Unassembled WGS sequence"/>
</dbReference>
<evidence type="ECO:0000313" key="3">
    <source>
        <dbReference type="EMBL" id="VDM42164.1"/>
    </source>
</evidence>
<dbReference type="AlphaFoldDB" id="A0A183UQS3"/>
<evidence type="ECO:0000256" key="1">
    <source>
        <dbReference type="SAM" id="MobiDB-lite"/>
    </source>
</evidence>
<dbReference type="Pfam" id="PF01564">
    <property type="entry name" value="Spermine_synth"/>
    <property type="match status" value="1"/>
</dbReference>
<proteinExistence type="predicted"/>
<feature type="compositionally biased region" description="Basic and acidic residues" evidence="1">
    <location>
        <begin position="538"/>
        <end position="548"/>
    </location>
</feature>
<feature type="transmembrane region" description="Helical" evidence="2">
    <location>
        <begin position="12"/>
        <end position="35"/>
    </location>
</feature>
<accession>A0A183UQS3</accession>
<keyword evidence="2" id="KW-0812">Transmembrane</keyword>
<feature type="region of interest" description="Disordered" evidence="1">
    <location>
        <begin position="526"/>
        <end position="607"/>
    </location>
</feature>
<sequence length="607" mass="68228">MKKRKAVKLKRLIVAVLIFVAVVFTIVNLTSLYSLPSPSQYMLLNPALGYFSSVTIATFYTSMARLSIVDTAARDMNNKTIIYRRLMNSDRPTITISEVALVQPKDLNAAMLDTTKLEVDLSKLGVPARPLIAPPFITGSLSMDRNAISDVLIIGLGGSQMNNFIHHFFPQADSFALSILSFKMMNITIIEIEHIMVDMARQYFGLSEDSHQHVVVMDALDYLEQAVREGRKFDAIYVDACPTAFPVTEEMLCPIYGFIDNRNIANLKESLKETGTLMLKMLLFSKDINAAADNIAQKYRAYFPICITAPMMSEYNRILVCSSSQVSKEQLIEANFNKKQNEFYEEFGLGTLLLLSLTTVTIACAFNFAGAYFWTSNFQHDMRYISAFHIFESIIVFVGALCLAFGIVVDSISLIAVFIATMAVTLVSRTLCIVFSFGFLVFNEEQCTKTFYASIHRNLRRSTVYDDKILSELGKREVCGPLFIINIVLLIFQIASIISSNRYIKILQYEKEAKLRQLIRQVSPPSPLFADDEEEEYRSEKTVDERLSSPKSVRSVRTPSMEDITSESVKSSSSTRYTKSSSSNSLRPSLITTLNSSGEYEPSDFVT</sequence>
<reference evidence="5" key="1">
    <citation type="submission" date="2016-06" db="UniProtKB">
        <authorList>
            <consortium name="WormBaseParasite"/>
        </authorList>
    </citation>
    <scope>IDENTIFICATION</scope>
</reference>
<feature type="transmembrane region" description="Helical" evidence="2">
    <location>
        <begin position="415"/>
        <end position="442"/>
    </location>
</feature>
<dbReference type="InterPro" id="IPR029063">
    <property type="entry name" value="SAM-dependent_MTases_sf"/>
</dbReference>
<keyword evidence="2" id="KW-1133">Transmembrane helix</keyword>
<feature type="compositionally biased region" description="Polar residues" evidence="1">
    <location>
        <begin position="586"/>
        <end position="598"/>
    </location>
</feature>
<feature type="transmembrane region" description="Helical" evidence="2">
    <location>
        <begin position="386"/>
        <end position="408"/>
    </location>
</feature>
<feature type="transmembrane region" description="Helical" evidence="2">
    <location>
        <begin position="347"/>
        <end position="374"/>
    </location>
</feature>
<dbReference type="Gene3D" id="3.40.50.150">
    <property type="entry name" value="Vaccinia Virus protein VP39"/>
    <property type="match status" value="1"/>
</dbReference>
<feature type="transmembrane region" description="Helical" evidence="2">
    <location>
        <begin position="47"/>
        <end position="68"/>
    </location>
</feature>
<gene>
    <name evidence="3" type="ORF">TCNE_LOCUS10843</name>
</gene>
<dbReference type="EMBL" id="UYWY01020637">
    <property type="protein sequence ID" value="VDM42164.1"/>
    <property type="molecule type" value="Genomic_DNA"/>
</dbReference>
<keyword evidence="2" id="KW-0472">Membrane</keyword>
<evidence type="ECO:0000256" key="2">
    <source>
        <dbReference type="SAM" id="Phobius"/>
    </source>
</evidence>
<evidence type="ECO:0000313" key="5">
    <source>
        <dbReference type="WBParaSite" id="TCNE_0001084301-mRNA-1"/>
    </source>
</evidence>
<reference evidence="3 4" key="2">
    <citation type="submission" date="2018-11" db="EMBL/GenBank/DDBJ databases">
        <authorList>
            <consortium name="Pathogen Informatics"/>
        </authorList>
    </citation>
    <scope>NUCLEOTIDE SEQUENCE [LARGE SCALE GENOMIC DNA]</scope>
</reference>
<feature type="transmembrane region" description="Helical" evidence="2">
    <location>
        <begin position="483"/>
        <end position="504"/>
    </location>
</feature>